<evidence type="ECO:0000313" key="1">
    <source>
        <dbReference type="EMBL" id="JAH27171.1"/>
    </source>
</evidence>
<reference evidence="1" key="1">
    <citation type="submission" date="2014-11" db="EMBL/GenBank/DDBJ databases">
        <authorList>
            <person name="Amaro Gonzalez C."/>
        </authorList>
    </citation>
    <scope>NUCLEOTIDE SEQUENCE</scope>
</reference>
<name>A0A0E9RDD4_ANGAN</name>
<dbReference type="EMBL" id="GBXM01081406">
    <property type="protein sequence ID" value="JAH27171.1"/>
    <property type="molecule type" value="Transcribed_RNA"/>
</dbReference>
<dbReference type="AlphaFoldDB" id="A0A0E9RDD4"/>
<reference evidence="1" key="2">
    <citation type="journal article" date="2015" name="Fish Shellfish Immunol.">
        <title>Early steps in the European eel (Anguilla anguilla)-Vibrio vulnificus interaction in the gills: Role of the RtxA13 toxin.</title>
        <authorList>
            <person name="Callol A."/>
            <person name="Pajuelo D."/>
            <person name="Ebbesson L."/>
            <person name="Teles M."/>
            <person name="MacKenzie S."/>
            <person name="Amaro C."/>
        </authorList>
    </citation>
    <scope>NUCLEOTIDE SEQUENCE</scope>
</reference>
<proteinExistence type="predicted"/>
<sequence>MVLFSQACFSPTSFFIFPTLRFPICSESRQSDHDTGNRGQHKLREIHVLHQNRKKL</sequence>
<organism evidence="1">
    <name type="scientific">Anguilla anguilla</name>
    <name type="common">European freshwater eel</name>
    <name type="synonym">Muraena anguilla</name>
    <dbReference type="NCBI Taxonomy" id="7936"/>
    <lineage>
        <taxon>Eukaryota</taxon>
        <taxon>Metazoa</taxon>
        <taxon>Chordata</taxon>
        <taxon>Craniata</taxon>
        <taxon>Vertebrata</taxon>
        <taxon>Euteleostomi</taxon>
        <taxon>Actinopterygii</taxon>
        <taxon>Neopterygii</taxon>
        <taxon>Teleostei</taxon>
        <taxon>Anguilliformes</taxon>
        <taxon>Anguillidae</taxon>
        <taxon>Anguilla</taxon>
    </lineage>
</organism>
<protein>
    <submittedName>
        <fullName evidence="1">Uncharacterized protein</fullName>
    </submittedName>
</protein>
<accession>A0A0E9RDD4</accession>